<keyword evidence="3 7" id="KW-0436">Ligase</keyword>
<dbReference type="AlphaFoldDB" id="A0A437R4Q9"/>
<evidence type="ECO:0000256" key="1">
    <source>
        <dbReference type="ARBA" id="ARBA00005188"/>
    </source>
</evidence>
<dbReference type="GO" id="GO:0003952">
    <property type="term" value="F:NAD+ synthase (glutamine-hydrolyzing) activity"/>
    <property type="evidence" value="ECO:0007669"/>
    <property type="project" value="UniProtKB-UniRule"/>
</dbReference>
<dbReference type="PANTHER" id="PTHR23090:SF9">
    <property type="entry name" value="GLUTAMINE-DEPENDENT NAD(+) SYNTHETASE"/>
    <property type="match status" value="1"/>
</dbReference>
<evidence type="ECO:0000256" key="4">
    <source>
        <dbReference type="ARBA" id="ARBA00022741"/>
    </source>
</evidence>
<feature type="binding site" evidence="7">
    <location>
        <begin position="287"/>
        <end position="294"/>
    </location>
    <ligand>
        <name>ATP</name>
        <dbReference type="ChEBI" id="CHEBI:30616"/>
    </ligand>
</feature>
<feature type="active site" description="Proton acceptor; for glutaminase activity" evidence="7">
    <location>
        <position position="42"/>
    </location>
</feature>
<dbReference type="InterPro" id="IPR014445">
    <property type="entry name" value="Gln-dep_NAD_synthase"/>
</dbReference>
<keyword evidence="6 7" id="KW-0520">NAD</keyword>
<dbReference type="GO" id="GO:0008795">
    <property type="term" value="F:NAD+ synthase activity"/>
    <property type="evidence" value="ECO:0007669"/>
    <property type="project" value="UniProtKB-UniRule"/>
</dbReference>
<comment type="similarity">
    <text evidence="2 7 8">In the C-terminal section; belongs to the NAD synthetase family.</text>
</comment>
<dbReference type="GO" id="GO:0004359">
    <property type="term" value="F:glutaminase activity"/>
    <property type="evidence" value="ECO:0007669"/>
    <property type="project" value="InterPro"/>
</dbReference>
<dbReference type="NCBIfam" id="NF010588">
    <property type="entry name" value="PRK13981.1"/>
    <property type="match status" value="1"/>
</dbReference>
<dbReference type="Pfam" id="PF02540">
    <property type="entry name" value="NAD_synthase"/>
    <property type="match status" value="1"/>
</dbReference>
<dbReference type="HAMAP" id="MF_02090">
    <property type="entry name" value="NadE_glutamine_dep"/>
    <property type="match status" value="1"/>
</dbReference>
<sequence length="540" mass="59241">MSQSISVSLVQQQFPVGAVKQNSQRVIELAGQAATDLVIFPELTLTGYPPEDLLLRDDFMQLVEQGLATILDASYPGVIVVGHPWRQDGALYNAASVIANGKLLGRYFKQSLPNYGVFDEQRYFTAGTETFSFEFKQQSFAVLICEDVWQGHPAASAKAAGADWALVLNASPYDTAKIAQRQHLLTTLAERLTLGFVYVNQAQGQDELVFDGSSMLVDPSGKIVLQAPSFTREIYRAELHQQHGICSASHQLQLPETLSFEAEVYQALVMATRDYIQQNGFPGAVLGLSGGIDSALTLAIAADAIGADKVQALMLPFRYTSSMSVEDATEQAKTMGIEFDVVSIEPMYDSFMQQLAPIFAGKPVDTTEENLQARLRGVLLMALSNKTGRMLLTTGNKSEVAVGYCTLYGDMCGGFAVIKDVPKTLVFRLAAYRNTISPVIPQRVIDRPPSAELAPGQTDQDNLPPYDDLDAMIEAYVGQDKSLSEIVAMGYAEATVRRVLNLIDLNEYKRRQSAVGPKITSRNFGKDRRYPITSAMRKQR</sequence>
<accession>A0A437R4Q9</accession>
<dbReference type="SUPFAM" id="SSF56317">
    <property type="entry name" value="Carbon-nitrogen hydrolase"/>
    <property type="match status" value="1"/>
</dbReference>
<feature type="binding site" evidence="7">
    <location>
        <position position="171"/>
    </location>
    <ligand>
        <name>L-glutamine</name>
        <dbReference type="ChEBI" id="CHEBI:58359"/>
    </ligand>
</feature>
<dbReference type="RefSeq" id="WP_127697151.1">
    <property type="nucleotide sequence ID" value="NZ_SACS01000001.1"/>
</dbReference>
<gene>
    <name evidence="7" type="primary">nadE</name>
    <name evidence="11" type="ORF">EOE67_00750</name>
</gene>
<dbReference type="Proteomes" id="UP000283077">
    <property type="component" value="Unassembled WGS sequence"/>
</dbReference>
<keyword evidence="12" id="KW-1185">Reference proteome</keyword>
<evidence type="ECO:0000256" key="9">
    <source>
        <dbReference type="RuleBase" id="RU003811"/>
    </source>
</evidence>
<comment type="similarity">
    <text evidence="9">Belongs to the NAD synthetase family.</text>
</comment>
<dbReference type="Gene3D" id="3.40.50.620">
    <property type="entry name" value="HUPs"/>
    <property type="match status" value="1"/>
</dbReference>
<dbReference type="OrthoDB" id="9760188at2"/>
<comment type="pathway">
    <text evidence="1 7 8">Cofactor biosynthesis; NAD(+) biosynthesis; NAD(+) from deamido-NAD(+) (L-Gln route): step 1/1.</text>
</comment>
<evidence type="ECO:0000256" key="7">
    <source>
        <dbReference type="HAMAP-Rule" id="MF_02090"/>
    </source>
</evidence>
<comment type="function">
    <text evidence="7">Catalyzes the ATP-dependent amidation of deamido-NAD to form NAD. Uses L-glutamine as a nitrogen source.</text>
</comment>
<evidence type="ECO:0000313" key="12">
    <source>
        <dbReference type="Proteomes" id="UP000283077"/>
    </source>
</evidence>
<comment type="caution">
    <text evidence="7">Lacks conserved residue(s) required for the propagation of feature annotation.</text>
</comment>
<feature type="binding site" evidence="7">
    <location>
        <position position="177"/>
    </location>
    <ligand>
        <name>L-glutamine</name>
        <dbReference type="ChEBI" id="CHEBI:58359"/>
    </ligand>
</feature>
<protein>
    <recommendedName>
        <fullName evidence="7 8">Glutamine-dependent NAD(+) synthetase</fullName>
        <ecNumber evidence="7 8">6.3.5.1</ecNumber>
    </recommendedName>
    <alternativeName>
        <fullName evidence="7 8">NAD(+) synthase [glutamine-hydrolyzing]</fullName>
    </alternativeName>
</protein>
<feature type="active site" description="For glutaminase activity" evidence="7">
    <location>
        <position position="109"/>
    </location>
</feature>
<evidence type="ECO:0000256" key="2">
    <source>
        <dbReference type="ARBA" id="ARBA00007145"/>
    </source>
</evidence>
<feature type="binding site" evidence="7">
    <location>
        <position position="399"/>
    </location>
    <ligand>
        <name>deamido-NAD(+)</name>
        <dbReference type="ChEBI" id="CHEBI:58437"/>
        <note>ligand shared between two neighboring subunits</note>
    </ligand>
</feature>
<dbReference type="UniPathway" id="UPA00253">
    <property type="reaction ID" value="UER00334"/>
</dbReference>
<dbReference type="PANTHER" id="PTHR23090">
    <property type="entry name" value="NH 3 /GLUTAMINE-DEPENDENT NAD + SYNTHETASE"/>
    <property type="match status" value="1"/>
</dbReference>
<dbReference type="CDD" id="cd00553">
    <property type="entry name" value="NAD_synthase"/>
    <property type="match status" value="1"/>
</dbReference>
<dbReference type="NCBIfam" id="TIGR00552">
    <property type="entry name" value="nadE"/>
    <property type="match status" value="1"/>
</dbReference>
<dbReference type="InterPro" id="IPR003010">
    <property type="entry name" value="C-N_Hydrolase"/>
</dbReference>
<proteinExistence type="inferred from homology"/>
<dbReference type="InterPro" id="IPR022310">
    <property type="entry name" value="NAD/GMP_synthase"/>
</dbReference>
<dbReference type="Pfam" id="PF00795">
    <property type="entry name" value="CN_hydrolase"/>
    <property type="match status" value="1"/>
</dbReference>
<feature type="active site" description="Nucleophile; for glutaminase activity" evidence="7">
    <location>
        <position position="145"/>
    </location>
</feature>
<dbReference type="InterPro" id="IPR036526">
    <property type="entry name" value="C-N_Hydrolase_sf"/>
</dbReference>
<evidence type="ECO:0000256" key="5">
    <source>
        <dbReference type="ARBA" id="ARBA00022840"/>
    </source>
</evidence>
<evidence type="ECO:0000256" key="6">
    <source>
        <dbReference type="ARBA" id="ARBA00023027"/>
    </source>
</evidence>
<feature type="binding site" evidence="7">
    <location>
        <position position="115"/>
    </location>
    <ligand>
        <name>L-glutamine</name>
        <dbReference type="ChEBI" id="CHEBI:58359"/>
    </ligand>
</feature>
<evidence type="ECO:0000259" key="10">
    <source>
        <dbReference type="PROSITE" id="PS50263"/>
    </source>
</evidence>
<organism evidence="11 12">
    <name type="scientific">Rheinheimera riviphila</name>
    <dbReference type="NCBI Taxonomy" id="1834037"/>
    <lineage>
        <taxon>Bacteria</taxon>
        <taxon>Pseudomonadati</taxon>
        <taxon>Pseudomonadota</taxon>
        <taxon>Gammaproteobacteria</taxon>
        <taxon>Chromatiales</taxon>
        <taxon>Chromatiaceae</taxon>
        <taxon>Rheinheimera</taxon>
    </lineage>
</organism>
<dbReference type="EMBL" id="SACS01000001">
    <property type="protein sequence ID" value="RVU41760.1"/>
    <property type="molecule type" value="Genomic_DNA"/>
</dbReference>
<keyword evidence="4 7" id="KW-0547">Nucleotide-binding</keyword>
<comment type="catalytic activity">
    <reaction evidence="7 8">
        <text>deamido-NAD(+) + L-glutamine + ATP + H2O = L-glutamate + AMP + diphosphate + NAD(+) + H(+)</text>
        <dbReference type="Rhea" id="RHEA:24384"/>
        <dbReference type="ChEBI" id="CHEBI:15377"/>
        <dbReference type="ChEBI" id="CHEBI:15378"/>
        <dbReference type="ChEBI" id="CHEBI:29985"/>
        <dbReference type="ChEBI" id="CHEBI:30616"/>
        <dbReference type="ChEBI" id="CHEBI:33019"/>
        <dbReference type="ChEBI" id="CHEBI:57540"/>
        <dbReference type="ChEBI" id="CHEBI:58359"/>
        <dbReference type="ChEBI" id="CHEBI:58437"/>
        <dbReference type="ChEBI" id="CHEBI:456215"/>
        <dbReference type="EC" id="6.3.5.1"/>
    </reaction>
</comment>
<dbReference type="CDD" id="cd07570">
    <property type="entry name" value="GAT_Gln-NAD-synth"/>
    <property type="match status" value="1"/>
</dbReference>
<feature type="binding site" evidence="7">
    <location>
        <position position="509"/>
    </location>
    <ligand>
        <name>deamido-NAD(+)</name>
        <dbReference type="ChEBI" id="CHEBI:58437"/>
        <note>ligand shared between two neighboring subunits</note>
    </ligand>
</feature>
<dbReference type="PIRSF" id="PIRSF006630">
    <property type="entry name" value="NADS_GAT"/>
    <property type="match status" value="1"/>
</dbReference>
<dbReference type="FunFam" id="3.40.50.620:FF:000106">
    <property type="entry name" value="Glutamine-dependent NAD(+) synthetase"/>
    <property type="match status" value="1"/>
</dbReference>
<dbReference type="InterPro" id="IPR003694">
    <property type="entry name" value="NAD_synthase"/>
</dbReference>
<name>A0A437R4Q9_9GAMM</name>
<feature type="domain" description="CN hydrolase" evidence="10">
    <location>
        <begin position="5"/>
        <end position="241"/>
    </location>
</feature>
<dbReference type="Gene3D" id="3.60.110.10">
    <property type="entry name" value="Carbon-nitrogen hydrolase"/>
    <property type="match status" value="1"/>
</dbReference>
<feature type="binding site" evidence="7">
    <location>
        <position position="394"/>
    </location>
    <ligand>
        <name>ATP</name>
        <dbReference type="ChEBI" id="CHEBI:30616"/>
    </ligand>
</feature>
<dbReference type="GO" id="GO:0009435">
    <property type="term" value="P:NAD+ biosynthetic process"/>
    <property type="evidence" value="ECO:0007669"/>
    <property type="project" value="UniProtKB-UniRule"/>
</dbReference>
<evidence type="ECO:0000313" key="11">
    <source>
        <dbReference type="EMBL" id="RVU41760.1"/>
    </source>
</evidence>
<dbReference type="GO" id="GO:0005524">
    <property type="term" value="F:ATP binding"/>
    <property type="evidence" value="ECO:0007669"/>
    <property type="project" value="UniProtKB-UniRule"/>
</dbReference>
<dbReference type="InterPro" id="IPR014729">
    <property type="entry name" value="Rossmann-like_a/b/a_fold"/>
</dbReference>
<dbReference type="GO" id="GO:0005737">
    <property type="term" value="C:cytoplasm"/>
    <property type="evidence" value="ECO:0007669"/>
    <property type="project" value="InterPro"/>
</dbReference>
<dbReference type="PROSITE" id="PS50263">
    <property type="entry name" value="CN_HYDROLASE"/>
    <property type="match status" value="1"/>
</dbReference>
<dbReference type="EC" id="6.3.5.1" evidence="7 8"/>
<feature type="binding site" evidence="7">
    <location>
        <position position="370"/>
    </location>
    <ligand>
        <name>deamido-NAD(+)</name>
        <dbReference type="ChEBI" id="CHEBI:58437"/>
        <note>ligand shared between two neighboring subunits</note>
    </ligand>
</feature>
<reference evidence="11 12" key="1">
    <citation type="submission" date="2019-01" db="EMBL/GenBank/DDBJ databases">
        <authorList>
            <person name="Chen W.-M."/>
        </authorList>
    </citation>
    <scope>NUCLEOTIDE SEQUENCE [LARGE SCALE GENOMIC DNA]</scope>
    <source>
        <strain evidence="11 12">KYPC3</strain>
    </source>
</reference>
<keyword evidence="5 7" id="KW-0067">ATP-binding</keyword>
<comment type="caution">
    <text evidence="11">The sequence shown here is derived from an EMBL/GenBank/DDBJ whole genome shotgun (WGS) entry which is preliminary data.</text>
</comment>
<evidence type="ECO:0000256" key="3">
    <source>
        <dbReference type="ARBA" id="ARBA00022598"/>
    </source>
</evidence>
<evidence type="ECO:0000256" key="8">
    <source>
        <dbReference type="PIRNR" id="PIRNR006630"/>
    </source>
</evidence>
<dbReference type="SUPFAM" id="SSF52402">
    <property type="entry name" value="Adenine nucleotide alpha hydrolases-like"/>
    <property type="match status" value="1"/>
</dbReference>